<dbReference type="RefSeq" id="WP_104423229.1">
    <property type="nucleotide sequence ID" value="NZ_PTIY01000004.1"/>
</dbReference>
<evidence type="ECO:0000313" key="2">
    <source>
        <dbReference type="EMBL" id="PPK72444.1"/>
    </source>
</evidence>
<feature type="region of interest" description="Disordered" evidence="1">
    <location>
        <begin position="130"/>
        <end position="151"/>
    </location>
</feature>
<sequence>MPKSVLLSNAIQSVLDNLDPVIASLRKRPDYDEPQIAIVATLTDFKQCLLNLQLSNPLSIESLRQSLDFANKTVLPLFLGLITANTALMKMGQLNLKRTIPPEMARTQNDLVERLQSSVQIYVARSSSVLDSKDSSEPDDAQTETPFDAPRDEREMLFSCWIDTISNITA</sequence>
<accession>A0A2S6H4Q7</accession>
<proteinExistence type="predicted"/>
<gene>
    <name evidence="2" type="ORF">B0F88_104239</name>
</gene>
<organism evidence="2 3">
    <name type="scientific">Methylobacter tundripaludum</name>
    <dbReference type="NCBI Taxonomy" id="173365"/>
    <lineage>
        <taxon>Bacteria</taxon>
        <taxon>Pseudomonadati</taxon>
        <taxon>Pseudomonadota</taxon>
        <taxon>Gammaproteobacteria</taxon>
        <taxon>Methylococcales</taxon>
        <taxon>Methylococcaceae</taxon>
        <taxon>Methylobacter</taxon>
    </lineage>
</organism>
<dbReference type="AlphaFoldDB" id="A0A2S6H4Q7"/>
<dbReference type="EMBL" id="PTIY01000004">
    <property type="protein sequence ID" value="PPK72444.1"/>
    <property type="molecule type" value="Genomic_DNA"/>
</dbReference>
<protein>
    <submittedName>
        <fullName evidence="2">Uncharacterized protein</fullName>
    </submittedName>
</protein>
<dbReference type="Proteomes" id="UP000238071">
    <property type="component" value="Unassembled WGS sequence"/>
</dbReference>
<name>A0A2S6H4Q7_9GAMM</name>
<comment type="caution">
    <text evidence="2">The sequence shown here is derived from an EMBL/GenBank/DDBJ whole genome shotgun (WGS) entry which is preliminary data.</text>
</comment>
<evidence type="ECO:0000256" key="1">
    <source>
        <dbReference type="SAM" id="MobiDB-lite"/>
    </source>
</evidence>
<keyword evidence="3" id="KW-1185">Reference proteome</keyword>
<evidence type="ECO:0000313" key="3">
    <source>
        <dbReference type="Proteomes" id="UP000238071"/>
    </source>
</evidence>
<reference evidence="2 3" key="1">
    <citation type="submission" date="2018-02" db="EMBL/GenBank/DDBJ databases">
        <title>Subsurface microbial communities from deep shales in Ohio and West Virginia, USA.</title>
        <authorList>
            <person name="Wrighton K."/>
        </authorList>
    </citation>
    <scope>NUCLEOTIDE SEQUENCE [LARGE SCALE GENOMIC DNA]</scope>
    <source>
        <strain evidence="2 3">OWC-G53F</strain>
    </source>
</reference>